<evidence type="ECO:0000256" key="2">
    <source>
        <dbReference type="SAM" id="SignalP"/>
    </source>
</evidence>
<keyword evidence="4" id="KW-1185">Reference proteome</keyword>
<dbReference type="RefSeq" id="WP_264946209.1">
    <property type="nucleotide sequence ID" value="NZ_JAPDRA010000011.1"/>
</dbReference>
<dbReference type="EMBL" id="JBHTJG010000011">
    <property type="protein sequence ID" value="MFD0948202.1"/>
    <property type="molecule type" value="Genomic_DNA"/>
</dbReference>
<dbReference type="SMART" id="SM00935">
    <property type="entry name" value="OmpH"/>
    <property type="match status" value="1"/>
</dbReference>
<evidence type="ECO:0000313" key="3">
    <source>
        <dbReference type="EMBL" id="MFD0948202.1"/>
    </source>
</evidence>
<comment type="caution">
    <text evidence="3">The sequence shown here is derived from an EMBL/GenBank/DDBJ whole genome shotgun (WGS) entry which is preliminary data.</text>
</comment>
<dbReference type="InterPro" id="IPR024930">
    <property type="entry name" value="Skp_dom_sf"/>
</dbReference>
<organism evidence="3 4">
    <name type="scientific">Sphingomonas canadensis</name>
    <dbReference type="NCBI Taxonomy" id="1219257"/>
    <lineage>
        <taxon>Bacteria</taxon>
        <taxon>Pseudomonadati</taxon>
        <taxon>Pseudomonadota</taxon>
        <taxon>Alphaproteobacteria</taxon>
        <taxon>Sphingomonadales</taxon>
        <taxon>Sphingomonadaceae</taxon>
        <taxon>Sphingomonas</taxon>
    </lineage>
</organism>
<proteinExistence type="predicted"/>
<dbReference type="Gene3D" id="3.30.910.20">
    <property type="entry name" value="Skp domain"/>
    <property type="match status" value="1"/>
</dbReference>
<evidence type="ECO:0000313" key="4">
    <source>
        <dbReference type="Proteomes" id="UP001596977"/>
    </source>
</evidence>
<accession>A0ABW3HF99</accession>
<keyword evidence="2" id="KW-0732">Signal</keyword>
<dbReference type="Proteomes" id="UP001596977">
    <property type="component" value="Unassembled WGS sequence"/>
</dbReference>
<sequence length="240" mass="25009">MKLSTWILAAAAAPAAIAAAAPAQAQVAGIAQADPVVAIGNSKAYTTLVQSVETMFKSNLDQAKAKEAARQALLAPLDKNGDGTLDENEQNAAIAAKNPAVTQANALDAEIGTLTDPVARAQAYGVQQLYKGYETALKKVVTDKKINVVLSPSAFIYAPDSSDITATITAEIDKQPAIPVTAPPSNWQPSRDLINMQQQLVQYRQILRALAERARAANPAPGAPAPAAPAALKPQQPSGR</sequence>
<protein>
    <submittedName>
        <fullName evidence="3">OmpH family outer membrane protein</fullName>
    </submittedName>
</protein>
<dbReference type="Pfam" id="PF03938">
    <property type="entry name" value="OmpH"/>
    <property type="match status" value="1"/>
</dbReference>
<gene>
    <name evidence="3" type="ORF">ACFQ1E_17815</name>
</gene>
<feature type="chain" id="PRO_5045732715" evidence="2">
    <location>
        <begin position="26"/>
        <end position="240"/>
    </location>
</feature>
<evidence type="ECO:0000256" key="1">
    <source>
        <dbReference type="SAM" id="MobiDB-lite"/>
    </source>
</evidence>
<dbReference type="InterPro" id="IPR005632">
    <property type="entry name" value="Chaperone_Skp"/>
</dbReference>
<reference evidence="4" key="1">
    <citation type="journal article" date="2019" name="Int. J. Syst. Evol. Microbiol.">
        <title>The Global Catalogue of Microorganisms (GCM) 10K type strain sequencing project: providing services to taxonomists for standard genome sequencing and annotation.</title>
        <authorList>
            <consortium name="The Broad Institute Genomics Platform"/>
            <consortium name="The Broad Institute Genome Sequencing Center for Infectious Disease"/>
            <person name="Wu L."/>
            <person name="Ma J."/>
        </authorList>
    </citation>
    <scope>NUCLEOTIDE SEQUENCE [LARGE SCALE GENOMIC DNA]</scope>
    <source>
        <strain evidence="4">CCUG 62982</strain>
    </source>
</reference>
<dbReference type="SUPFAM" id="SSF111384">
    <property type="entry name" value="OmpH-like"/>
    <property type="match status" value="1"/>
</dbReference>
<feature type="signal peptide" evidence="2">
    <location>
        <begin position="1"/>
        <end position="25"/>
    </location>
</feature>
<name>A0ABW3HF99_9SPHN</name>
<feature type="region of interest" description="Disordered" evidence="1">
    <location>
        <begin position="215"/>
        <end position="240"/>
    </location>
</feature>